<comment type="caution">
    <text evidence="3">The sequence shown here is derived from an EMBL/GenBank/DDBJ whole genome shotgun (WGS) entry which is preliminary data.</text>
</comment>
<feature type="region of interest" description="Disordered" evidence="1">
    <location>
        <begin position="252"/>
        <end position="275"/>
    </location>
</feature>
<dbReference type="EMBL" id="LMTZ01000114">
    <property type="protein sequence ID" value="KST65030.1"/>
    <property type="molecule type" value="Genomic_DNA"/>
</dbReference>
<feature type="domain" description="TIR" evidence="2">
    <location>
        <begin position="119"/>
        <end position="237"/>
    </location>
</feature>
<keyword evidence="4" id="KW-1185">Reference proteome</keyword>
<dbReference type="Gene3D" id="3.40.50.10140">
    <property type="entry name" value="Toll/interleukin-1 receptor homology (TIR) domain"/>
    <property type="match status" value="1"/>
</dbReference>
<gene>
    <name evidence="3" type="ORF">BC008_19725</name>
</gene>
<dbReference type="InterPro" id="IPR037215">
    <property type="entry name" value="GUN4-like_sf"/>
</dbReference>
<sequence>MPLDQLKPEERYNLYQALLNAFPSPTDLEMMLYFCALNKNLNEIVTGQSHAQVIFKLIQWAEANGKVEELLIAACEPEVGRPNNLKLKPFCQRLNQTQLVVEQPPIRKEPLEQTINTSQQFDIFLCHNSQDKDEIRKVREALQQQGFQCFLDEYLSGGELWRQSIARAIRNSRYVVIFVGGYGLGQYQRKEIEYCDGIFFDGIKVIPVLLSTATKESIQTFHSQDVNWIWRNQRVDFRSPRDSDPIGKLIQAISGKNSSNQPPVNTPPEDDLSSEKGVDYTRLRDYLKAQNWKAADEETLKVMLKAADREKQGYLDYDSIENFPCTDLRTIDQLWVKYSNGHFGFSVQKRIWLKFGGKVDYETEKALGDAVGWRRNDSWLDYKDITFTLNAPEGHLPCLSLGRWWEWWGEGVGRRAACRLVDFSRVSACKI</sequence>
<dbReference type="PANTHER" id="PTHR34800:SF1">
    <property type="entry name" value="TETRAPYRROLE-BINDING PROTEIN, CHLOROPLASTIC"/>
    <property type="match status" value="1"/>
</dbReference>
<dbReference type="PROSITE" id="PS50104">
    <property type="entry name" value="TIR"/>
    <property type="match status" value="1"/>
</dbReference>
<dbReference type="InterPro" id="IPR035897">
    <property type="entry name" value="Toll_tir_struct_dom_sf"/>
</dbReference>
<dbReference type="SUPFAM" id="SSF52200">
    <property type="entry name" value="Toll/Interleukin receptor TIR domain"/>
    <property type="match status" value="1"/>
</dbReference>
<dbReference type="Pfam" id="PF19955">
    <property type="entry name" value="EAD1"/>
    <property type="match status" value="1"/>
</dbReference>
<dbReference type="SUPFAM" id="SSF140869">
    <property type="entry name" value="GUN4-like"/>
    <property type="match status" value="1"/>
</dbReference>
<dbReference type="CDD" id="cd16383">
    <property type="entry name" value="GUN4"/>
    <property type="match status" value="1"/>
</dbReference>
<dbReference type="InterPro" id="IPR045430">
    <property type="entry name" value="EAD1"/>
</dbReference>
<dbReference type="PANTHER" id="PTHR34800">
    <property type="entry name" value="TETRAPYRROLE-BINDING PROTEIN, CHLOROPLASTIC"/>
    <property type="match status" value="1"/>
</dbReference>
<evidence type="ECO:0000313" key="3">
    <source>
        <dbReference type="EMBL" id="KST65030.1"/>
    </source>
</evidence>
<feature type="compositionally biased region" description="Polar residues" evidence="1">
    <location>
        <begin position="254"/>
        <end position="263"/>
    </location>
</feature>
<dbReference type="Gene3D" id="1.10.10.1770">
    <property type="entry name" value="Gun4-like"/>
    <property type="match status" value="1"/>
</dbReference>
<dbReference type="GO" id="GO:0007165">
    <property type="term" value="P:signal transduction"/>
    <property type="evidence" value="ECO:0007669"/>
    <property type="project" value="InterPro"/>
</dbReference>
<dbReference type="InterPro" id="IPR008629">
    <property type="entry name" value="GUN4-like"/>
</dbReference>
<evidence type="ECO:0000313" key="4">
    <source>
        <dbReference type="Proteomes" id="UP000053372"/>
    </source>
</evidence>
<name>A0A0V7ZL86_9CYAN</name>
<protein>
    <recommendedName>
        <fullName evidence="2">TIR domain-containing protein</fullName>
    </recommendedName>
</protein>
<dbReference type="Gene3D" id="1.25.40.620">
    <property type="match status" value="1"/>
</dbReference>
<evidence type="ECO:0000256" key="1">
    <source>
        <dbReference type="SAM" id="MobiDB-lite"/>
    </source>
</evidence>
<dbReference type="GO" id="GO:0046906">
    <property type="term" value="F:tetrapyrrole binding"/>
    <property type="evidence" value="ECO:0007669"/>
    <property type="project" value="TreeGrafter"/>
</dbReference>
<accession>A0A0V7ZL86</accession>
<dbReference type="AlphaFoldDB" id="A0A0V7ZL86"/>
<dbReference type="RefSeq" id="WP_058184112.1">
    <property type="nucleotide sequence ID" value="NZ_LMTZ01000114.1"/>
</dbReference>
<organism evidence="3 4">
    <name type="scientific">Mastigocoleus testarum BC008</name>
    <dbReference type="NCBI Taxonomy" id="371196"/>
    <lineage>
        <taxon>Bacteria</taxon>
        <taxon>Bacillati</taxon>
        <taxon>Cyanobacteriota</taxon>
        <taxon>Cyanophyceae</taxon>
        <taxon>Nostocales</taxon>
        <taxon>Hapalosiphonaceae</taxon>
        <taxon>Mastigocoleus</taxon>
    </lineage>
</organism>
<dbReference type="Pfam" id="PF13676">
    <property type="entry name" value="TIR_2"/>
    <property type="match status" value="1"/>
</dbReference>
<reference evidence="3 4" key="1">
    <citation type="journal article" date="2015" name="Genome Announc.">
        <title>Draft Genome of the Euendolithic (true boring) Cyanobacterium Mastigocoleus testarum strain BC008.</title>
        <authorList>
            <person name="Guida B.S."/>
            <person name="Garcia-Pichel F."/>
        </authorList>
    </citation>
    <scope>NUCLEOTIDE SEQUENCE [LARGE SCALE GENOMIC DNA]</scope>
    <source>
        <strain evidence="3 4">BC008</strain>
    </source>
</reference>
<proteinExistence type="predicted"/>
<dbReference type="InterPro" id="IPR000157">
    <property type="entry name" value="TIR_dom"/>
</dbReference>
<evidence type="ECO:0000259" key="2">
    <source>
        <dbReference type="PROSITE" id="PS50104"/>
    </source>
</evidence>
<dbReference type="Proteomes" id="UP000053372">
    <property type="component" value="Unassembled WGS sequence"/>
</dbReference>
<dbReference type="Pfam" id="PF05419">
    <property type="entry name" value="GUN4"/>
    <property type="match status" value="1"/>
</dbReference>